<dbReference type="EMBL" id="JQ245707">
    <property type="protein sequence ID" value="AEZ65615.1"/>
    <property type="molecule type" value="Genomic_DNA"/>
</dbReference>
<name>H6WG69_9CAUD</name>
<dbReference type="OrthoDB" id="26824at10239"/>
<organism evidence="1 2">
    <name type="scientific">Cyanophage S-TIM5</name>
    <dbReference type="NCBI Taxonomy" id="1137745"/>
    <lineage>
        <taxon>Viruses</taxon>
        <taxon>Duplodnaviria</taxon>
        <taxon>Heunggongvirae</taxon>
        <taxon>Uroviricota</taxon>
        <taxon>Caudoviricetes</taxon>
        <taxon>Aurunvirus</taxon>
        <taxon>Aurunvirus STIM5</taxon>
    </lineage>
</organism>
<evidence type="ECO:0000313" key="1">
    <source>
        <dbReference type="EMBL" id="AEZ65615.1"/>
    </source>
</evidence>
<keyword evidence="2" id="KW-1185">Reference proteome</keyword>
<sequence length="52" mass="6099">MPNPNGLYEDMEKLNALYEELCWGHDDELVFTHDGEEVIIYNKTKQEKNNGI</sequence>
<accession>H6WG69</accession>
<dbReference type="InterPro" id="IPR055615">
    <property type="entry name" value="DUF7191"/>
</dbReference>
<dbReference type="GeneID" id="73726253"/>
<dbReference type="KEGG" id="vg:73726253"/>
<reference evidence="1 2" key="1">
    <citation type="journal article" date="2012" name="Proc. Natl. Acad. Sci. U.S.A.">
        <title>A novel lineage of myoviruses infecting cyanobacteria is widespread in the oceans.</title>
        <authorList>
            <person name="Sabehi G."/>
            <person name="Shaulov L."/>
            <person name="Silver D.H."/>
            <person name="Yanai I."/>
            <person name="Harel A."/>
            <person name="Lindell D."/>
        </authorList>
    </citation>
    <scope>NUCLEOTIDE SEQUENCE [LARGE SCALE GENOMIC DNA]</scope>
</reference>
<dbReference type="Pfam" id="PF23821">
    <property type="entry name" value="DUF7191"/>
    <property type="match status" value="1"/>
</dbReference>
<dbReference type="Proteomes" id="UP000007178">
    <property type="component" value="Segment"/>
</dbReference>
<proteinExistence type="predicted"/>
<evidence type="ECO:0000313" key="2">
    <source>
        <dbReference type="Proteomes" id="UP000007178"/>
    </source>
</evidence>
<protein>
    <submittedName>
        <fullName evidence="1">Uncharacterized protein</fullName>
    </submittedName>
</protein>
<dbReference type="RefSeq" id="YP_007006027.1">
    <property type="nucleotide sequence ID" value="NC_019516.2"/>
</dbReference>